<dbReference type="EMBL" id="CP094348">
    <property type="protein sequence ID" value="UOB20751.1"/>
    <property type="molecule type" value="Genomic_DNA"/>
</dbReference>
<protein>
    <submittedName>
        <fullName evidence="1">DUF5996 family protein</fullName>
    </submittedName>
</protein>
<evidence type="ECO:0000313" key="1">
    <source>
        <dbReference type="EMBL" id="UOB20751.1"/>
    </source>
</evidence>
<dbReference type="Proteomes" id="UP000830343">
    <property type="component" value="Chromosome"/>
</dbReference>
<reference evidence="1" key="1">
    <citation type="submission" date="2022-03" db="EMBL/GenBank/DDBJ databases">
        <authorList>
            <person name="Vrbovska V."/>
            <person name="Kovarovic V."/>
            <person name="Botka T."/>
            <person name="Pantucek R."/>
        </authorList>
    </citation>
    <scope>NUCLEOTIDE SEQUENCE</scope>
    <source>
        <strain evidence="1">CCM 2609</strain>
    </source>
</reference>
<dbReference type="Pfam" id="PF19459">
    <property type="entry name" value="DUF5996"/>
    <property type="match status" value="1"/>
</dbReference>
<name>A0ABY3ZV31_9STAP</name>
<evidence type="ECO:0000313" key="2">
    <source>
        <dbReference type="Proteomes" id="UP000830343"/>
    </source>
</evidence>
<dbReference type="InterPro" id="IPR046038">
    <property type="entry name" value="DUF5996"/>
</dbReference>
<reference evidence="1" key="2">
    <citation type="submission" date="2022-04" db="EMBL/GenBank/DDBJ databases">
        <title>Antimicrobial genetic elements in methicillin-resistant Macrococcus armenti.</title>
        <authorList>
            <person name="Keller J.E."/>
            <person name="Schwendener S."/>
            <person name="Pantucek R."/>
            <person name="Perreten V."/>
        </authorList>
    </citation>
    <scope>NUCLEOTIDE SEQUENCE</scope>
    <source>
        <strain evidence="1">CCM 2609</strain>
    </source>
</reference>
<gene>
    <name evidence="1" type="ORF">MRZ06_01305</name>
</gene>
<sequence length="131" mass="15185">MLTQILGNYKPATAFQEPQWAHVMLDITTQGITTGLLHYEDKYFEININLLLHKITVIVDDQSKDLPLEDGTAIKDYYKAISTFLNDKGIHLSINNKLQEMDIKTPFEDDKDHHHYQPDIAVEVLKLKHRI</sequence>
<accession>A0ABY3ZV31</accession>
<organism evidence="1 2">
    <name type="scientific">Macrococcus armenti</name>
    <dbReference type="NCBI Taxonomy" id="2875764"/>
    <lineage>
        <taxon>Bacteria</taxon>
        <taxon>Bacillati</taxon>
        <taxon>Bacillota</taxon>
        <taxon>Bacilli</taxon>
        <taxon>Bacillales</taxon>
        <taxon>Staphylococcaceae</taxon>
        <taxon>Macrococcus</taxon>
    </lineage>
</organism>
<proteinExistence type="predicted"/>
<keyword evidence="2" id="KW-1185">Reference proteome</keyword>